<dbReference type="Gene3D" id="1.20.1510.10">
    <property type="entry name" value="Cation efflux protein transmembrane domain"/>
    <property type="match status" value="1"/>
</dbReference>
<evidence type="ECO:0000256" key="10">
    <source>
        <dbReference type="SAM" id="Phobius"/>
    </source>
</evidence>
<dbReference type="InterPro" id="IPR027470">
    <property type="entry name" value="Cation_efflux_CTD"/>
</dbReference>
<evidence type="ECO:0000256" key="4">
    <source>
        <dbReference type="ARBA" id="ARBA00022692"/>
    </source>
</evidence>
<sequence length="310" mass="33029">MPDCKSGHEHGHNHDHDHPHSHSAAGKTLLIALVLTIGFSIVEFIAGWRSGSLALLADAGHMVTDGASLGISALAAWLAARPPSRRHTYGLGRAELLAALFNALTMLVVVLGIAIEAWRRLHDQGSIDGATVSVVAVVGLLINLLVAWILSRGEQNLNIRAALLHVMGDVLGSVAAIAAGTVIWFTGWTPIDPLLSILIAGLILFSCVRLLREALHATLDGVPFHLDIEVLGRALAGVTGVTEVHDLHVWPIAAERLALSAHVRLNSLGDWPAVLIALTAVAKVQGIEHVTFQPAENPENKPQPIRLIRH</sequence>
<keyword evidence="4 10" id="KW-0812">Transmembrane</keyword>
<evidence type="ECO:0000259" key="12">
    <source>
        <dbReference type="Pfam" id="PF16916"/>
    </source>
</evidence>
<evidence type="ECO:0000256" key="1">
    <source>
        <dbReference type="ARBA" id="ARBA00004141"/>
    </source>
</evidence>
<feature type="region of interest" description="Disordered" evidence="9">
    <location>
        <begin position="1"/>
        <end position="21"/>
    </location>
</feature>
<dbReference type="InterPro" id="IPR002524">
    <property type="entry name" value="Cation_efflux"/>
</dbReference>
<dbReference type="PANTHER" id="PTHR11562">
    <property type="entry name" value="CATION EFFLUX PROTEIN/ ZINC TRANSPORTER"/>
    <property type="match status" value="1"/>
</dbReference>
<comment type="caution">
    <text evidence="13">The sequence shown here is derived from an EMBL/GenBank/DDBJ whole genome shotgun (WGS) entry which is preliminary data.</text>
</comment>
<evidence type="ECO:0000313" key="13">
    <source>
        <dbReference type="EMBL" id="MBK7414088.1"/>
    </source>
</evidence>
<evidence type="ECO:0000256" key="5">
    <source>
        <dbReference type="ARBA" id="ARBA00022906"/>
    </source>
</evidence>
<organism evidence="13 14">
    <name type="scientific">Candidatus Dechloromonas phosphorivorans</name>
    <dbReference type="NCBI Taxonomy" id="2899244"/>
    <lineage>
        <taxon>Bacteria</taxon>
        <taxon>Pseudomonadati</taxon>
        <taxon>Pseudomonadota</taxon>
        <taxon>Betaproteobacteria</taxon>
        <taxon>Rhodocyclales</taxon>
        <taxon>Azonexaceae</taxon>
        <taxon>Dechloromonas</taxon>
    </lineage>
</organism>
<dbReference type="GO" id="GO:0005385">
    <property type="term" value="F:zinc ion transmembrane transporter activity"/>
    <property type="evidence" value="ECO:0007669"/>
    <property type="project" value="TreeGrafter"/>
</dbReference>
<dbReference type="GO" id="GO:0005886">
    <property type="term" value="C:plasma membrane"/>
    <property type="evidence" value="ECO:0007669"/>
    <property type="project" value="TreeGrafter"/>
</dbReference>
<keyword evidence="5" id="KW-0864">Zinc transport</keyword>
<feature type="transmembrane region" description="Helical" evidence="10">
    <location>
        <begin position="162"/>
        <end position="187"/>
    </location>
</feature>
<reference evidence="13 14" key="1">
    <citation type="submission" date="2020-10" db="EMBL/GenBank/DDBJ databases">
        <title>Connecting structure to function with the recovery of over 1000 high-quality activated sludge metagenome-assembled genomes encoding full-length rRNA genes using long-read sequencing.</title>
        <authorList>
            <person name="Singleton C.M."/>
            <person name="Petriglieri F."/>
            <person name="Kristensen J.M."/>
            <person name="Kirkegaard R.H."/>
            <person name="Michaelsen T.Y."/>
            <person name="Andersen M.H."/>
            <person name="Karst S.M."/>
            <person name="Dueholm M.S."/>
            <person name="Nielsen P.H."/>
            <person name="Albertsen M."/>
        </authorList>
    </citation>
    <scope>NUCLEOTIDE SEQUENCE [LARGE SCALE GENOMIC DNA]</scope>
    <source>
        <strain evidence="13">EsbW_18-Q3-R4-48_BATAC.463</strain>
    </source>
</reference>
<feature type="domain" description="Cation efflux protein transmembrane" evidence="11">
    <location>
        <begin position="29"/>
        <end position="215"/>
    </location>
</feature>
<name>A0A935K078_9RHOO</name>
<proteinExistence type="inferred from homology"/>
<feature type="transmembrane region" description="Helical" evidence="10">
    <location>
        <begin position="193"/>
        <end position="211"/>
    </location>
</feature>
<evidence type="ECO:0000256" key="9">
    <source>
        <dbReference type="SAM" id="MobiDB-lite"/>
    </source>
</evidence>
<dbReference type="InterPro" id="IPR050681">
    <property type="entry name" value="CDF/SLC30A"/>
</dbReference>
<dbReference type="EMBL" id="JADJMS010000006">
    <property type="protein sequence ID" value="MBK7414088.1"/>
    <property type="molecule type" value="Genomic_DNA"/>
</dbReference>
<feature type="transmembrane region" description="Helical" evidence="10">
    <location>
        <begin position="29"/>
        <end position="48"/>
    </location>
</feature>
<dbReference type="SUPFAM" id="SSF161111">
    <property type="entry name" value="Cation efflux protein transmembrane domain-like"/>
    <property type="match status" value="1"/>
</dbReference>
<dbReference type="PANTHER" id="PTHR11562:SF17">
    <property type="entry name" value="RE54080P-RELATED"/>
    <property type="match status" value="1"/>
</dbReference>
<dbReference type="InterPro" id="IPR027469">
    <property type="entry name" value="Cation_efflux_TMD_sf"/>
</dbReference>
<gene>
    <name evidence="13" type="ORF">IPJ38_02175</name>
</gene>
<feature type="transmembrane region" description="Helical" evidence="10">
    <location>
        <begin position="60"/>
        <end position="80"/>
    </location>
</feature>
<evidence type="ECO:0000256" key="8">
    <source>
        <dbReference type="ARBA" id="ARBA00023136"/>
    </source>
</evidence>
<dbReference type="InterPro" id="IPR058533">
    <property type="entry name" value="Cation_efflux_TM"/>
</dbReference>
<evidence type="ECO:0000256" key="3">
    <source>
        <dbReference type="ARBA" id="ARBA00022448"/>
    </source>
</evidence>
<keyword evidence="7" id="KW-0406">Ion transport</keyword>
<feature type="transmembrane region" description="Helical" evidence="10">
    <location>
        <begin position="96"/>
        <end position="118"/>
    </location>
</feature>
<comment type="subcellular location">
    <subcellularLocation>
        <location evidence="1">Membrane</location>
        <topology evidence="1">Multi-pass membrane protein</topology>
    </subcellularLocation>
</comment>
<evidence type="ECO:0000313" key="14">
    <source>
        <dbReference type="Proteomes" id="UP000739411"/>
    </source>
</evidence>
<evidence type="ECO:0000256" key="6">
    <source>
        <dbReference type="ARBA" id="ARBA00022989"/>
    </source>
</evidence>
<feature type="domain" description="Cation efflux protein cytoplasmic" evidence="12">
    <location>
        <begin position="228"/>
        <end position="266"/>
    </location>
</feature>
<accession>A0A935K078</accession>
<feature type="transmembrane region" description="Helical" evidence="10">
    <location>
        <begin position="130"/>
        <end position="150"/>
    </location>
</feature>
<dbReference type="NCBIfam" id="TIGR01297">
    <property type="entry name" value="CDF"/>
    <property type="match status" value="1"/>
</dbReference>
<evidence type="ECO:0000256" key="7">
    <source>
        <dbReference type="ARBA" id="ARBA00023065"/>
    </source>
</evidence>
<evidence type="ECO:0000256" key="2">
    <source>
        <dbReference type="ARBA" id="ARBA00008873"/>
    </source>
</evidence>
<feature type="compositionally biased region" description="Basic and acidic residues" evidence="9">
    <location>
        <begin position="1"/>
        <end position="20"/>
    </location>
</feature>
<keyword evidence="3" id="KW-0813">Transport</keyword>
<comment type="similarity">
    <text evidence="2">Belongs to the cation diffusion facilitator (CDF) transporter (TC 2.A.4) family. SLC30A subfamily.</text>
</comment>
<dbReference type="Proteomes" id="UP000739411">
    <property type="component" value="Unassembled WGS sequence"/>
</dbReference>
<keyword evidence="8 10" id="KW-0472">Membrane</keyword>
<dbReference type="Pfam" id="PF01545">
    <property type="entry name" value="Cation_efflux"/>
    <property type="match status" value="1"/>
</dbReference>
<keyword evidence="5" id="KW-0862">Zinc</keyword>
<dbReference type="Pfam" id="PF16916">
    <property type="entry name" value="ZT_dimer"/>
    <property type="match status" value="1"/>
</dbReference>
<keyword evidence="6 10" id="KW-1133">Transmembrane helix</keyword>
<protein>
    <submittedName>
        <fullName evidence="13">Cation transporter</fullName>
    </submittedName>
</protein>
<evidence type="ECO:0000259" key="11">
    <source>
        <dbReference type="Pfam" id="PF01545"/>
    </source>
</evidence>
<dbReference type="AlphaFoldDB" id="A0A935K078"/>